<evidence type="ECO:0000256" key="5">
    <source>
        <dbReference type="ARBA" id="ARBA00023136"/>
    </source>
</evidence>
<dbReference type="AlphaFoldDB" id="A0A0R2JG83"/>
<keyword evidence="3 6" id="KW-0812">Transmembrane</keyword>
<accession>A0A0R2JG83</accession>
<keyword evidence="9" id="KW-1185">Reference proteome</keyword>
<dbReference type="PANTHER" id="PTHR30294:SF29">
    <property type="entry name" value="MULTIDRUG ABC TRANSPORTER PERMEASE YBHS-RELATED"/>
    <property type="match status" value="1"/>
</dbReference>
<dbReference type="PATRIC" id="fig|1620.3.peg.954"/>
<proteinExistence type="predicted"/>
<evidence type="ECO:0000256" key="2">
    <source>
        <dbReference type="ARBA" id="ARBA00022475"/>
    </source>
</evidence>
<keyword evidence="2" id="KW-1003">Cell membrane</keyword>
<evidence type="ECO:0000256" key="1">
    <source>
        <dbReference type="ARBA" id="ARBA00004651"/>
    </source>
</evidence>
<evidence type="ECO:0000313" key="9">
    <source>
        <dbReference type="Proteomes" id="UP000051673"/>
    </source>
</evidence>
<feature type="transmembrane region" description="Helical" evidence="6">
    <location>
        <begin position="362"/>
        <end position="384"/>
    </location>
</feature>
<evidence type="ECO:0000256" key="6">
    <source>
        <dbReference type="SAM" id="Phobius"/>
    </source>
</evidence>
<dbReference type="EMBL" id="JQCD01000030">
    <property type="protein sequence ID" value="KRN76361.1"/>
    <property type="molecule type" value="Genomic_DNA"/>
</dbReference>
<feature type="transmembrane region" description="Helical" evidence="6">
    <location>
        <begin position="176"/>
        <end position="198"/>
    </location>
</feature>
<dbReference type="Proteomes" id="UP000051673">
    <property type="component" value="Unassembled WGS sequence"/>
</dbReference>
<dbReference type="Pfam" id="PF12698">
    <property type="entry name" value="ABC2_membrane_3"/>
    <property type="match status" value="1"/>
</dbReference>
<dbReference type="PANTHER" id="PTHR30294">
    <property type="entry name" value="MEMBRANE COMPONENT OF ABC TRANSPORTER YHHJ-RELATED"/>
    <property type="match status" value="1"/>
</dbReference>
<feature type="domain" description="ABC-2 type transporter transmembrane" evidence="7">
    <location>
        <begin position="24"/>
        <end position="377"/>
    </location>
</feature>
<evidence type="ECO:0000313" key="8">
    <source>
        <dbReference type="EMBL" id="KRN76361.1"/>
    </source>
</evidence>
<feature type="transmembrane region" description="Helical" evidence="6">
    <location>
        <begin position="307"/>
        <end position="325"/>
    </location>
</feature>
<dbReference type="InterPro" id="IPR051449">
    <property type="entry name" value="ABC-2_transporter_component"/>
</dbReference>
<feature type="transmembrane region" description="Helical" evidence="6">
    <location>
        <begin position="232"/>
        <end position="252"/>
    </location>
</feature>
<dbReference type="OrthoDB" id="9768837at2"/>
<reference evidence="8 9" key="1">
    <citation type="journal article" date="2015" name="Genome Announc.">
        <title>Expanding the biotechnology potential of lactobacilli through comparative genomics of 213 strains and associated genera.</title>
        <authorList>
            <person name="Sun Z."/>
            <person name="Harris H.M."/>
            <person name="McCann A."/>
            <person name="Guo C."/>
            <person name="Argimon S."/>
            <person name="Zhang W."/>
            <person name="Yang X."/>
            <person name="Jeffery I.B."/>
            <person name="Cooney J.C."/>
            <person name="Kagawa T.F."/>
            <person name="Liu W."/>
            <person name="Song Y."/>
            <person name="Salvetti E."/>
            <person name="Wrobel A."/>
            <person name="Rasinkangas P."/>
            <person name="Parkhill J."/>
            <person name="Rea M.C."/>
            <person name="O'Sullivan O."/>
            <person name="Ritari J."/>
            <person name="Douillard F.P."/>
            <person name="Paul Ross R."/>
            <person name="Yang R."/>
            <person name="Briner A.E."/>
            <person name="Felis G.E."/>
            <person name="de Vos W.M."/>
            <person name="Barrangou R."/>
            <person name="Klaenhammer T.R."/>
            <person name="Caufield P.W."/>
            <person name="Cui Y."/>
            <person name="Zhang H."/>
            <person name="O'Toole P.W."/>
        </authorList>
    </citation>
    <scope>NUCLEOTIDE SEQUENCE [LARGE SCALE GENOMIC DNA]</scope>
    <source>
        <strain evidence="8 9">DSM 20014</strain>
    </source>
</reference>
<feature type="transmembrane region" description="Helical" evidence="6">
    <location>
        <begin position="21"/>
        <end position="44"/>
    </location>
</feature>
<protein>
    <submittedName>
        <fullName evidence="8">ABC transporter permease protein</fullName>
    </submittedName>
</protein>
<gene>
    <name evidence="8" type="ORF">IV67_GL000938</name>
</gene>
<dbReference type="InterPro" id="IPR013525">
    <property type="entry name" value="ABC2_TM"/>
</dbReference>
<comment type="subcellular location">
    <subcellularLocation>
        <location evidence="1">Cell membrane</location>
        <topology evidence="1">Multi-pass membrane protein</topology>
    </subcellularLocation>
</comment>
<dbReference type="STRING" id="1620.IV67_GL000938"/>
<name>A0A0R2JG83_9LACO</name>
<dbReference type="GO" id="GO:0140359">
    <property type="term" value="F:ABC-type transporter activity"/>
    <property type="evidence" value="ECO:0007669"/>
    <property type="project" value="InterPro"/>
</dbReference>
<organism evidence="8 9">
    <name type="scientific">Weissella minor</name>
    <dbReference type="NCBI Taxonomy" id="1620"/>
    <lineage>
        <taxon>Bacteria</taxon>
        <taxon>Bacillati</taxon>
        <taxon>Bacillota</taxon>
        <taxon>Bacilli</taxon>
        <taxon>Lactobacillales</taxon>
        <taxon>Lactobacillaceae</taxon>
        <taxon>Weissella</taxon>
    </lineage>
</organism>
<sequence length="411" mass="44784">MRKKQLFTVIKQTFKTRIKTVGYWMLVLTPILLLGAMGGIGWLVQATQSQAQPEIGIVQNQTLSQHLKGDQALDAIIKDYPTDQAAKKDLSAEKLDAVLVEKDQKFTLTKRADGQNIDDNSLTASLTQFNTAQRAQQLQVDSKTLDQLLAPPKIDTHVQSQKGVNANGDNVNGANYGVTIVLGILIFTFLSSYVGMIAQEIANEKSSRIMEILLAATSPGVQFFGKIGGIGLLALLHGALYLLCGLVGAIWLPKIPQVKTVLDTLQGVDWTFAGITVAIVLVSILLYMVLTAIVAAMVNDLSQVQQAVAPVTYLSIIGYALTFLVNGQSHNMFLNIMSYVPFFSQTLMPARLGLQYATMGDAWIALGLELVALVLLGTFGLNVYKQNVLTYREGNITKSAILSLKNLFKRH</sequence>
<feature type="transmembrane region" description="Helical" evidence="6">
    <location>
        <begin position="272"/>
        <end position="295"/>
    </location>
</feature>
<evidence type="ECO:0000256" key="3">
    <source>
        <dbReference type="ARBA" id="ARBA00022692"/>
    </source>
</evidence>
<keyword evidence="5 6" id="KW-0472">Membrane</keyword>
<dbReference type="RefSeq" id="WP_057788621.1">
    <property type="nucleotide sequence ID" value="NZ_JQCD01000030.1"/>
</dbReference>
<evidence type="ECO:0000259" key="7">
    <source>
        <dbReference type="Pfam" id="PF12698"/>
    </source>
</evidence>
<keyword evidence="4 6" id="KW-1133">Transmembrane helix</keyword>
<dbReference type="GO" id="GO:0005886">
    <property type="term" value="C:plasma membrane"/>
    <property type="evidence" value="ECO:0007669"/>
    <property type="project" value="UniProtKB-SubCell"/>
</dbReference>
<evidence type="ECO:0000256" key="4">
    <source>
        <dbReference type="ARBA" id="ARBA00022989"/>
    </source>
</evidence>
<comment type="caution">
    <text evidence="8">The sequence shown here is derived from an EMBL/GenBank/DDBJ whole genome shotgun (WGS) entry which is preliminary data.</text>
</comment>